<sequence>MAAESSSPSLPTDHPASIQFSAWLTAFNTGDREVLAAYHSDTIFPYSVASRDIKGLDHEHRLARASGGFEVVEIEPVELQSTATIVIKEKKRPIFSRVSILVDDSKADYPVEEFNINPIPMPLKFIPEDDPRWPMFEKGLRRLDSSLRRKLVDGIVKILKEEYVEPELGEKMADGLNLHIKDGRYDEITNSNEFAKRLTKDLHEIGHDKHMGIHFHEPHPEVHSEDQKRRPEPTLEELENMKFGFGPITFDTDSAPGKTIAIIAINSFLPSTAETWSIWNDIRAAIGEKLSSIADADALIVDLRQNGGGDPNTVAFIMSYLLDGAPQHLLDFVDSSGQVQMSFSTLPLTELPTGTKVFGSKKPLFVLTTRDTISGGEDMAYGLQAFKRASAVIGDGNEATAGAANPITNSKFICEEEFGGKWWLAAVPNLKPVHEITGSNWEGIGVKSDIVAGEGEWVGINDTKEVATKIIVKSLGAGKSEL</sequence>
<dbReference type="PANTHER" id="PTHR11261">
    <property type="entry name" value="INTERPHOTORECEPTOR RETINOID-BINDING PROTEIN"/>
    <property type="match status" value="1"/>
</dbReference>
<dbReference type="AlphaFoldDB" id="A0A2J6R0B0"/>
<evidence type="ECO:0000259" key="1">
    <source>
        <dbReference type="SMART" id="SM00245"/>
    </source>
</evidence>
<gene>
    <name evidence="2" type="ORF">L207DRAFT_441211</name>
</gene>
<evidence type="ECO:0000313" key="2">
    <source>
        <dbReference type="EMBL" id="PMD31958.1"/>
    </source>
</evidence>
<dbReference type="GO" id="GO:0008236">
    <property type="term" value="F:serine-type peptidase activity"/>
    <property type="evidence" value="ECO:0007669"/>
    <property type="project" value="InterPro"/>
</dbReference>
<name>A0A2J6R0B0_HYAVF</name>
<keyword evidence="3" id="KW-1185">Reference proteome</keyword>
<dbReference type="EMBL" id="KZ613960">
    <property type="protein sequence ID" value="PMD31958.1"/>
    <property type="molecule type" value="Genomic_DNA"/>
</dbReference>
<dbReference type="Pfam" id="PF11918">
    <property type="entry name" value="Peptidase_S41_N"/>
    <property type="match status" value="1"/>
</dbReference>
<dbReference type="Gene3D" id="3.90.226.10">
    <property type="entry name" value="2-enoyl-CoA Hydratase, Chain A, domain 1"/>
    <property type="match status" value="1"/>
</dbReference>
<dbReference type="GO" id="GO:0006508">
    <property type="term" value="P:proteolysis"/>
    <property type="evidence" value="ECO:0007669"/>
    <property type="project" value="InterPro"/>
</dbReference>
<accession>A0A2J6R0B0</accession>
<dbReference type="InterPro" id="IPR005151">
    <property type="entry name" value="Tail-specific_protease"/>
</dbReference>
<dbReference type="OrthoDB" id="10268064at2759"/>
<dbReference type="SUPFAM" id="SSF52096">
    <property type="entry name" value="ClpP/crotonase"/>
    <property type="match status" value="1"/>
</dbReference>
<dbReference type="InterPro" id="IPR029045">
    <property type="entry name" value="ClpP/crotonase-like_dom_sf"/>
</dbReference>
<protein>
    <submittedName>
        <fullName evidence="2">ClpP/crotonase</fullName>
    </submittedName>
</protein>
<organism evidence="2 3">
    <name type="scientific">Hyaloscypha variabilis (strain UAMH 11265 / GT02V1 / F)</name>
    <name type="common">Meliniomyces variabilis</name>
    <dbReference type="NCBI Taxonomy" id="1149755"/>
    <lineage>
        <taxon>Eukaryota</taxon>
        <taxon>Fungi</taxon>
        <taxon>Dikarya</taxon>
        <taxon>Ascomycota</taxon>
        <taxon>Pezizomycotina</taxon>
        <taxon>Leotiomycetes</taxon>
        <taxon>Helotiales</taxon>
        <taxon>Hyaloscyphaceae</taxon>
        <taxon>Hyaloscypha</taxon>
        <taxon>Hyaloscypha variabilis</taxon>
    </lineage>
</organism>
<feature type="domain" description="Tail specific protease" evidence="1">
    <location>
        <begin position="231"/>
        <end position="453"/>
    </location>
</feature>
<dbReference type="Proteomes" id="UP000235786">
    <property type="component" value="Unassembled WGS sequence"/>
</dbReference>
<dbReference type="SMART" id="SM00245">
    <property type="entry name" value="TSPc"/>
    <property type="match status" value="1"/>
</dbReference>
<dbReference type="PANTHER" id="PTHR11261:SF3">
    <property type="entry name" value="RETINOL-BINDING PROTEIN 3"/>
    <property type="match status" value="1"/>
</dbReference>
<dbReference type="Pfam" id="PF03572">
    <property type="entry name" value="Peptidase_S41"/>
    <property type="match status" value="1"/>
</dbReference>
<evidence type="ECO:0000313" key="3">
    <source>
        <dbReference type="Proteomes" id="UP000235786"/>
    </source>
</evidence>
<dbReference type="Gene3D" id="3.30.750.44">
    <property type="match status" value="1"/>
</dbReference>
<dbReference type="CDD" id="cd07563">
    <property type="entry name" value="Peptidase_S41_IRBP"/>
    <property type="match status" value="1"/>
</dbReference>
<reference evidence="2 3" key="1">
    <citation type="submission" date="2016-04" db="EMBL/GenBank/DDBJ databases">
        <title>A degradative enzymes factory behind the ericoid mycorrhizal symbiosis.</title>
        <authorList>
            <consortium name="DOE Joint Genome Institute"/>
            <person name="Martino E."/>
            <person name="Morin E."/>
            <person name="Grelet G."/>
            <person name="Kuo A."/>
            <person name="Kohler A."/>
            <person name="Daghino S."/>
            <person name="Barry K."/>
            <person name="Choi C."/>
            <person name="Cichocki N."/>
            <person name="Clum A."/>
            <person name="Copeland A."/>
            <person name="Hainaut M."/>
            <person name="Haridas S."/>
            <person name="Labutti K."/>
            <person name="Lindquist E."/>
            <person name="Lipzen A."/>
            <person name="Khouja H.-R."/>
            <person name="Murat C."/>
            <person name="Ohm R."/>
            <person name="Olson A."/>
            <person name="Spatafora J."/>
            <person name="Veneault-Fourrey C."/>
            <person name="Henrissat B."/>
            <person name="Grigoriev I."/>
            <person name="Martin F."/>
            <person name="Perotto S."/>
        </authorList>
    </citation>
    <scope>NUCLEOTIDE SEQUENCE [LARGE SCALE GENOMIC DNA]</scope>
    <source>
        <strain evidence="2 3">F</strain>
    </source>
</reference>
<proteinExistence type="predicted"/>